<dbReference type="EMBL" id="HACG01017369">
    <property type="protein sequence ID" value="CEK64234.1"/>
    <property type="molecule type" value="Transcribed_RNA"/>
</dbReference>
<dbReference type="AlphaFoldDB" id="A0A0B6Z6G2"/>
<sequence>EVSMAKWLQVILKVLGSNRNQVKCAISPQDFYDCCWSYGAHTLCNTFVSAVSVPSLLTDGTIWRKPG</sequence>
<reference evidence="1" key="1">
    <citation type="submission" date="2014-12" db="EMBL/GenBank/DDBJ databases">
        <title>Insight into the proteome of Arion vulgaris.</title>
        <authorList>
            <person name="Aradska J."/>
            <person name="Bulat T."/>
            <person name="Smidak R."/>
            <person name="Sarate P."/>
            <person name="Gangsoo J."/>
            <person name="Sialana F."/>
            <person name="Bilban M."/>
            <person name="Lubec G."/>
        </authorList>
    </citation>
    <scope>NUCLEOTIDE SEQUENCE</scope>
    <source>
        <tissue evidence="1">Skin</tissue>
    </source>
</reference>
<feature type="non-terminal residue" evidence="1">
    <location>
        <position position="67"/>
    </location>
</feature>
<name>A0A0B6Z6G2_9EUPU</name>
<gene>
    <name evidence="1" type="primary">ORF51055</name>
</gene>
<feature type="non-terminal residue" evidence="1">
    <location>
        <position position="1"/>
    </location>
</feature>
<organism evidence="1">
    <name type="scientific">Arion vulgaris</name>
    <dbReference type="NCBI Taxonomy" id="1028688"/>
    <lineage>
        <taxon>Eukaryota</taxon>
        <taxon>Metazoa</taxon>
        <taxon>Spiralia</taxon>
        <taxon>Lophotrochozoa</taxon>
        <taxon>Mollusca</taxon>
        <taxon>Gastropoda</taxon>
        <taxon>Heterobranchia</taxon>
        <taxon>Euthyneura</taxon>
        <taxon>Panpulmonata</taxon>
        <taxon>Eupulmonata</taxon>
        <taxon>Stylommatophora</taxon>
        <taxon>Helicina</taxon>
        <taxon>Arionoidea</taxon>
        <taxon>Arionidae</taxon>
        <taxon>Arion</taxon>
    </lineage>
</organism>
<protein>
    <submittedName>
        <fullName evidence="1">Uncharacterized protein</fullName>
    </submittedName>
</protein>
<accession>A0A0B6Z6G2</accession>
<proteinExistence type="predicted"/>
<evidence type="ECO:0000313" key="1">
    <source>
        <dbReference type="EMBL" id="CEK64234.1"/>
    </source>
</evidence>